<dbReference type="HOGENOM" id="CLU_785195_0_0_1"/>
<protein>
    <recommendedName>
        <fullName evidence="2">BZIP domain-containing protein</fullName>
    </recommendedName>
</protein>
<feature type="region of interest" description="Disordered" evidence="1">
    <location>
        <begin position="183"/>
        <end position="260"/>
    </location>
</feature>
<dbReference type="EMBL" id="DS027058">
    <property type="protein sequence ID" value="EAW08897.1"/>
    <property type="molecule type" value="Genomic_DNA"/>
</dbReference>
<dbReference type="AlphaFoldDB" id="A1CMW0"/>
<accession>A1CMW0</accession>
<feature type="compositionally biased region" description="Basic residues" evidence="1">
    <location>
        <begin position="48"/>
        <end position="57"/>
    </location>
</feature>
<dbReference type="VEuPathDB" id="FungiDB:ACLA_098390"/>
<dbReference type="GO" id="GO:0003700">
    <property type="term" value="F:DNA-binding transcription factor activity"/>
    <property type="evidence" value="ECO:0007669"/>
    <property type="project" value="InterPro"/>
</dbReference>
<evidence type="ECO:0000313" key="3">
    <source>
        <dbReference type="EMBL" id="EAW08897.1"/>
    </source>
</evidence>
<evidence type="ECO:0000313" key="4">
    <source>
        <dbReference type="Proteomes" id="UP000006701"/>
    </source>
</evidence>
<dbReference type="Proteomes" id="UP000006701">
    <property type="component" value="Unassembled WGS sequence"/>
</dbReference>
<dbReference type="KEGG" id="act:ACLA_098390"/>
<reference evidence="3 4" key="1">
    <citation type="journal article" date="2008" name="PLoS Genet.">
        <title>Genomic islands in the pathogenic filamentous fungus Aspergillus fumigatus.</title>
        <authorList>
            <person name="Fedorova N.D."/>
            <person name="Khaldi N."/>
            <person name="Joardar V.S."/>
            <person name="Maiti R."/>
            <person name="Amedeo P."/>
            <person name="Anderson M.J."/>
            <person name="Crabtree J."/>
            <person name="Silva J.C."/>
            <person name="Badger J.H."/>
            <person name="Albarraq A."/>
            <person name="Angiuoli S."/>
            <person name="Bussey H."/>
            <person name="Bowyer P."/>
            <person name="Cotty P.J."/>
            <person name="Dyer P.S."/>
            <person name="Egan A."/>
            <person name="Galens K."/>
            <person name="Fraser-Liggett C.M."/>
            <person name="Haas B.J."/>
            <person name="Inman J.M."/>
            <person name="Kent R."/>
            <person name="Lemieux S."/>
            <person name="Malavazi I."/>
            <person name="Orvis J."/>
            <person name="Roemer T."/>
            <person name="Ronning C.M."/>
            <person name="Sundaram J.P."/>
            <person name="Sutton G."/>
            <person name="Turner G."/>
            <person name="Venter J.C."/>
            <person name="White O.R."/>
            <person name="Whitty B.R."/>
            <person name="Youngman P."/>
            <person name="Wolfe K.H."/>
            <person name="Goldman G.H."/>
            <person name="Wortman J.R."/>
            <person name="Jiang B."/>
            <person name="Denning D.W."/>
            <person name="Nierman W.C."/>
        </authorList>
    </citation>
    <scope>NUCLEOTIDE SEQUENCE [LARGE SCALE GENOMIC DNA]</scope>
    <source>
        <strain evidence="4">ATCC 1007 / CBS 513.65 / DSM 816 / NCTC 3887 / NRRL 1</strain>
    </source>
</reference>
<dbReference type="PROSITE" id="PS00036">
    <property type="entry name" value="BZIP_BASIC"/>
    <property type="match status" value="1"/>
</dbReference>
<dbReference type="InterPro" id="IPR004827">
    <property type="entry name" value="bZIP"/>
</dbReference>
<feature type="region of interest" description="Disordered" evidence="1">
    <location>
        <begin position="48"/>
        <end position="109"/>
    </location>
</feature>
<gene>
    <name evidence="3" type="ORF">ACLA_098390</name>
</gene>
<dbReference type="OrthoDB" id="4526326at2759"/>
<proteinExistence type="predicted"/>
<sequence length="353" mass="38952">MSLLFFPSCRSIMETNISPLNAISTPNEDWTCISDVEQRRRIQNRVAQRRHRRRIKELKKASSPSVHPLPTDQFTASRLSPSFPKAAPSPHPHPHSTPSADPSRPILHTPTVYPLPPLSPDVEMMLRQWYAQSLPPAHAGLGATPLGPMDGDALPMAQLSQMHLGPDLQKIYGLPHLADRAGDDLPLPGLSPRPSHARRRPELDRTHDSEDDSSSDSDDDDDNGGGGDDMMQGAQGSGLPAHSLQHRGPGHGHTLPPPISARDKAHIDRIRRAFRQGLRAGLASPEERASAYEDLQKRLVRAINKVIELYDYGCCLDVIRPDSDLDRMMLALQEQLGRVSETGRIRPGDISIK</sequence>
<dbReference type="RefSeq" id="XP_001270323.1">
    <property type="nucleotide sequence ID" value="XM_001270322.1"/>
</dbReference>
<evidence type="ECO:0000259" key="2">
    <source>
        <dbReference type="PROSITE" id="PS00036"/>
    </source>
</evidence>
<keyword evidence="4" id="KW-1185">Reference proteome</keyword>
<evidence type="ECO:0000256" key="1">
    <source>
        <dbReference type="SAM" id="MobiDB-lite"/>
    </source>
</evidence>
<dbReference type="GeneID" id="4702331"/>
<organism evidence="3 4">
    <name type="scientific">Aspergillus clavatus (strain ATCC 1007 / CBS 513.65 / DSM 816 / NCTC 3887 / NRRL 1 / QM 1276 / 107)</name>
    <dbReference type="NCBI Taxonomy" id="344612"/>
    <lineage>
        <taxon>Eukaryota</taxon>
        <taxon>Fungi</taxon>
        <taxon>Dikarya</taxon>
        <taxon>Ascomycota</taxon>
        <taxon>Pezizomycotina</taxon>
        <taxon>Eurotiomycetes</taxon>
        <taxon>Eurotiomycetidae</taxon>
        <taxon>Eurotiales</taxon>
        <taxon>Aspergillaceae</taxon>
        <taxon>Aspergillus</taxon>
        <taxon>Aspergillus subgen. Fumigati</taxon>
    </lineage>
</organism>
<feature type="compositionally biased region" description="Acidic residues" evidence="1">
    <location>
        <begin position="209"/>
        <end position="223"/>
    </location>
</feature>
<feature type="domain" description="BZIP" evidence="2">
    <location>
        <begin position="39"/>
        <end position="54"/>
    </location>
</feature>
<name>A1CMW0_ASPCL</name>